<keyword evidence="2 4" id="KW-0238">DNA-binding</keyword>
<proteinExistence type="predicted"/>
<dbReference type="Gene3D" id="1.10.357.10">
    <property type="entry name" value="Tetracycline Repressor, domain 2"/>
    <property type="match status" value="1"/>
</dbReference>
<sequence>MDLDEQPVARRRRGAELEEALLQATWDELTEVGYGALTFDAVAQRAGTSRTVVYRRWPSKRELTEAAITFVGRRDKAEVPSTGSLRDDMLAVMRHTNDKRIGLMALITAFLGGYFQETGTSPYDLRRLVLDDGPTVLDVIIDQAVERGEVEREGLTPRVVNVAFDLFRHEALMRLGRVPDDVMVSIVDEVFLPLATRR</sequence>
<evidence type="ECO:0000313" key="7">
    <source>
        <dbReference type="Proteomes" id="UP001499882"/>
    </source>
</evidence>
<organism evidence="6 7">
    <name type="scientific">Nocardioides endophyticus</name>
    <dbReference type="NCBI Taxonomy" id="1353775"/>
    <lineage>
        <taxon>Bacteria</taxon>
        <taxon>Bacillati</taxon>
        <taxon>Actinomycetota</taxon>
        <taxon>Actinomycetes</taxon>
        <taxon>Propionibacteriales</taxon>
        <taxon>Nocardioidaceae</taxon>
        <taxon>Nocardioides</taxon>
    </lineage>
</organism>
<dbReference type="EMBL" id="BAABKN010000042">
    <property type="protein sequence ID" value="GAA4760616.1"/>
    <property type="molecule type" value="Genomic_DNA"/>
</dbReference>
<dbReference type="Gene3D" id="1.10.10.60">
    <property type="entry name" value="Homeodomain-like"/>
    <property type="match status" value="1"/>
</dbReference>
<dbReference type="InterPro" id="IPR036271">
    <property type="entry name" value="Tet_transcr_reg_TetR-rel_C_sf"/>
</dbReference>
<reference evidence="7" key="1">
    <citation type="journal article" date="2019" name="Int. J. Syst. Evol. Microbiol.">
        <title>The Global Catalogue of Microorganisms (GCM) 10K type strain sequencing project: providing services to taxonomists for standard genome sequencing and annotation.</title>
        <authorList>
            <consortium name="The Broad Institute Genomics Platform"/>
            <consortium name="The Broad Institute Genome Sequencing Center for Infectious Disease"/>
            <person name="Wu L."/>
            <person name="Ma J."/>
        </authorList>
    </citation>
    <scope>NUCLEOTIDE SEQUENCE [LARGE SCALE GENOMIC DNA]</scope>
    <source>
        <strain evidence="7">JCM 18532</strain>
    </source>
</reference>
<dbReference type="RefSeq" id="WP_345530233.1">
    <property type="nucleotide sequence ID" value="NZ_BAABKN010000042.1"/>
</dbReference>
<evidence type="ECO:0000256" key="2">
    <source>
        <dbReference type="ARBA" id="ARBA00023125"/>
    </source>
</evidence>
<feature type="DNA-binding region" description="H-T-H motif" evidence="4">
    <location>
        <begin position="38"/>
        <end position="57"/>
    </location>
</feature>
<protein>
    <submittedName>
        <fullName evidence="6">TetR/AcrR family transcriptional regulator</fullName>
    </submittedName>
</protein>
<evidence type="ECO:0000256" key="3">
    <source>
        <dbReference type="ARBA" id="ARBA00023163"/>
    </source>
</evidence>
<name>A0ABP8ZNF6_9ACTN</name>
<dbReference type="InterPro" id="IPR009057">
    <property type="entry name" value="Homeodomain-like_sf"/>
</dbReference>
<dbReference type="PANTHER" id="PTHR30055">
    <property type="entry name" value="HTH-TYPE TRANSCRIPTIONAL REGULATOR RUTR"/>
    <property type="match status" value="1"/>
</dbReference>
<evidence type="ECO:0000313" key="6">
    <source>
        <dbReference type="EMBL" id="GAA4760616.1"/>
    </source>
</evidence>
<comment type="caution">
    <text evidence="6">The sequence shown here is derived from an EMBL/GenBank/DDBJ whole genome shotgun (WGS) entry which is preliminary data.</text>
</comment>
<gene>
    <name evidence="6" type="ORF">GCM10023350_53700</name>
</gene>
<dbReference type="InterPro" id="IPR001647">
    <property type="entry name" value="HTH_TetR"/>
</dbReference>
<evidence type="ECO:0000256" key="1">
    <source>
        <dbReference type="ARBA" id="ARBA00023015"/>
    </source>
</evidence>
<keyword evidence="1" id="KW-0805">Transcription regulation</keyword>
<dbReference type="PANTHER" id="PTHR30055:SF148">
    <property type="entry name" value="TETR-FAMILY TRANSCRIPTIONAL REGULATOR"/>
    <property type="match status" value="1"/>
</dbReference>
<evidence type="ECO:0000256" key="4">
    <source>
        <dbReference type="PROSITE-ProRule" id="PRU00335"/>
    </source>
</evidence>
<dbReference type="InterPro" id="IPR050109">
    <property type="entry name" value="HTH-type_TetR-like_transc_reg"/>
</dbReference>
<dbReference type="Pfam" id="PF00440">
    <property type="entry name" value="TetR_N"/>
    <property type="match status" value="1"/>
</dbReference>
<evidence type="ECO:0000259" key="5">
    <source>
        <dbReference type="PROSITE" id="PS50977"/>
    </source>
</evidence>
<dbReference type="SUPFAM" id="SSF46689">
    <property type="entry name" value="Homeodomain-like"/>
    <property type="match status" value="1"/>
</dbReference>
<dbReference type="PROSITE" id="PS50977">
    <property type="entry name" value="HTH_TETR_2"/>
    <property type="match status" value="1"/>
</dbReference>
<dbReference type="SUPFAM" id="SSF48498">
    <property type="entry name" value="Tetracyclin repressor-like, C-terminal domain"/>
    <property type="match status" value="1"/>
</dbReference>
<dbReference type="Pfam" id="PF16859">
    <property type="entry name" value="TetR_C_11"/>
    <property type="match status" value="1"/>
</dbReference>
<dbReference type="Proteomes" id="UP001499882">
    <property type="component" value="Unassembled WGS sequence"/>
</dbReference>
<accession>A0ABP8ZNF6</accession>
<feature type="domain" description="HTH tetR-type" evidence="5">
    <location>
        <begin position="15"/>
        <end position="75"/>
    </location>
</feature>
<dbReference type="InterPro" id="IPR011075">
    <property type="entry name" value="TetR_C"/>
</dbReference>
<keyword evidence="3" id="KW-0804">Transcription</keyword>
<keyword evidence="7" id="KW-1185">Reference proteome</keyword>